<dbReference type="CDD" id="cd06225">
    <property type="entry name" value="HAMP"/>
    <property type="match status" value="1"/>
</dbReference>
<evidence type="ECO:0000313" key="9">
    <source>
        <dbReference type="Proteomes" id="UP000011532"/>
    </source>
</evidence>
<evidence type="ECO:0000313" key="8">
    <source>
        <dbReference type="EMBL" id="ELY26022.1"/>
    </source>
</evidence>
<dbReference type="GeneID" id="8926044"/>
<dbReference type="GO" id="GO:0007165">
    <property type="term" value="P:signal transduction"/>
    <property type="evidence" value="ECO:0007669"/>
    <property type="project" value="UniProtKB-KW"/>
</dbReference>
<feature type="region of interest" description="Disordered" evidence="4">
    <location>
        <begin position="771"/>
        <end position="831"/>
    </location>
</feature>
<dbReference type="AlphaFoldDB" id="A0A384KJQ1"/>
<dbReference type="PROSITE" id="PS50111">
    <property type="entry name" value="CHEMOTAXIS_TRANSDUC_2"/>
    <property type="match status" value="1"/>
</dbReference>
<evidence type="ECO:0000256" key="4">
    <source>
        <dbReference type="SAM" id="MobiDB-lite"/>
    </source>
</evidence>
<gene>
    <name evidence="8" type="ORF">C498_15959</name>
</gene>
<organism evidence="8 9">
    <name type="scientific">Haloferax volcanii (strain ATCC 29605 / DSM 3757 / JCM 8879 / NBRC 14742 / NCIMB 2012 / VKM B-1768 / DS2)</name>
    <name type="common">Halobacterium volcanii</name>
    <dbReference type="NCBI Taxonomy" id="309800"/>
    <lineage>
        <taxon>Archaea</taxon>
        <taxon>Methanobacteriati</taxon>
        <taxon>Methanobacteriota</taxon>
        <taxon>Stenosarchaea group</taxon>
        <taxon>Halobacteria</taxon>
        <taxon>Halobacteriales</taxon>
        <taxon>Haloferacaceae</taxon>
        <taxon>Haloferax</taxon>
    </lineage>
</organism>
<dbReference type="SUPFAM" id="SSF158472">
    <property type="entry name" value="HAMP domain-like"/>
    <property type="match status" value="1"/>
</dbReference>
<dbReference type="CDD" id="cd11386">
    <property type="entry name" value="MCP_signal"/>
    <property type="match status" value="1"/>
</dbReference>
<dbReference type="SMART" id="SM00304">
    <property type="entry name" value="HAMP"/>
    <property type="match status" value="2"/>
</dbReference>
<sequence length="831" mass="87497">MNPFSRLTSLLERALPNVIRRRYAAKFGVVLLLIAVVMGGAGAYIHFDTKSVVESQTESQIRGAAATGAKSVSDWVTSKESTVSFLAESLADQPAGTSAADHQRWLEGKLIQLSGDVRSLHYVDADTGAVVASTTDSATGQSLDSLSAPWTDDASALASSRSVTVSAPYESGGEPVVAFVAPVSGANGAVVLTASLEAGSHQFESPYATGDTKVVTESGTILFDNRKASILDEYAAADGSSIEAIDAAMSGQTGYEVVSARTGMEPGEYAMAYAPITGTDWVVTYHVPAERAFALQSHVTTNVMFLVAFAVGALFLVGATIGRGTARSLSVVARNADDIANGEVDGDLPNTARIDEMGRLYDSFESMQAYLTTVAGQAEALADKRFDDPVLDEDIPGSFGESMGQTHTELEALITELEATAAEFSETMADAADGDLTRRMSEDADNDAMNEMARSFNDMADELEATVAEVVGFAETVAAASQEVTASSQEIERASRQVSESTQVMAEGAHEQRENLRQTTSETSNLSATIEEVASSASELERTAQHTLEASEDGHEAAANAIDTIETVETQTSRTVDRIEDLEGDMAEIGDIVELITDIAEQTNILALNANIEAARAGEAGEGFSVVANEVKELAGETKSSAEEIEATIEEVQAKSAASVSEMRETRDAVDSGVDAVQTARDSLDTIVENVRETTDGVDEISRTTDEQAASTEEVASMMDRVSDISDETAERAESVAAAAEEQTASLSEVSDGADRLATQSERLMSLVSEFTVDHDAADRDGARTGADTTPSAELDAPTTDGGFDGDGPDDDGIDDDGPDRSADDRSDRLD</sequence>
<dbReference type="Pfam" id="PF00015">
    <property type="entry name" value="MCPsignal"/>
    <property type="match status" value="1"/>
</dbReference>
<dbReference type="Proteomes" id="UP000011532">
    <property type="component" value="Unassembled WGS sequence"/>
</dbReference>
<comment type="caution">
    <text evidence="8">The sequence shown here is derived from an EMBL/GenBank/DDBJ whole genome shotgun (WGS) entry which is preliminary data.</text>
</comment>
<dbReference type="PROSITE" id="PS50885">
    <property type="entry name" value="HAMP"/>
    <property type="match status" value="2"/>
</dbReference>
<feature type="compositionally biased region" description="Basic and acidic residues" evidence="4">
    <location>
        <begin position="819"/>
        <end position="831"/>
    </location>
</feature>
<dbReference type="PANTHER" id="PTHR32089">
    <property type="entry name" value="METHYL-ACCEPTING CHEMOTAXIS PROTEIN MCPB"/>
    <property type="match status" value="1"/>
</dbReference>
<keyword evidence="5" id="KW-1133">Transmembrane helix</keyword>
<feature type="compositionally biased region" description="Low complexity" evidence="4">
    <location>
        <begin position="784"/>
        <end position="802"/>
    </location>
</feature>
<dbReference type="Gene3D" id="6.10.340.10">
    <property type="match status" value="2"/>
</dbReference>
<dbReference type="EMBL" id="AOHU01000099">
    <property type="protein sequence ID" value="ELY26022.1"/>
    <property type="molecule type" value="Genomic_DNA"/>
</dbReference>
<feature type="compositionally biased region" description="Polar residues" evidence="4">
    <location>
        <begin position="517"/>
        <end position="528"/>
    </location>
</feature>
<dbReference type="SMART" id="SM00283">
    <property type="entry name" value="MA"/>
    <property type="match status" value="1"/>
</dbReference>
<protein>
    <submittedName>
        <fullName evidence="8">Transducer protein basT</fullName>
    </submittedName>
</protein>
<proteinExistence type="inferred from homology"/>
<dbReference type="SUPFAM" id="SSF58104">
    <property type="entry name" value="Methyl-accepting chemotaxis protein (MCP) signaling domain"/>
    <property type="match status" value="1"/>
</dbReference>
<reference evidence="8 9" key="2">
    <citation type="journal article" date="2014" name="PLoS Genet.">
        <title>Phylogenetically driven sequencing of extremely halophilic archaea reveals strategies for static and dynamic osmo-response.</title>
        <authorList>
            <person name="Becker E.A."/>
            <person name="Seitzer P.M."/>
            <person name="Tritt A."/>
            <person name="Larsen D."/>
            <person name="Krusor M."/>
            <person name="Yao A.I."/>
            <person name="Wu D."/>
            <person name="Madern D."/>
            <person name="Eisen J.A."/>
            <person name="Darling A.E."/>
            <person name="Facciotti M.T."/>
        </authorList>
    </citation>
    <scope>NUCLEOTIDE SEQUENCE [LARGE SCALE GENOMIC DNA]</scope>
    <source>
        <strain evidence="9">ATCC 29605 / DSM 3757 / JCM 8879 / NBRC 14742 / NCIMB 2012 / VKM B-1768 / DS2</strain>
    </source>
</reference>
<comment type="similarity">
    <text evidence="2">Belongs to the methyl-accepting chemotaxis (MCP) protein family.</text>
</comment>
<feature type="domain" description="Methyl-accepting transducer" evidence="6">
    <location>
        <begin position="487"/>
        <end position="723"/>
    </location>
</feature>
<evidence type="ECO:0000256" key="2">
    <source>
        <dbReference type="ARBA" id="ARBA00029447"/>
    </source>
</evidence>
<dbReference type="CDD" id="cd18773">
    <property type="entry name" value="PDC1_HK_sensor"/>
    <property type="match status" value="1"/>
</dbReference>
<dbReference type="GO" id="GO:0006935">
    <property type="term" value="P:chemotaxis"/>
    <property type="evidence" value="ECO:0007669"/>
    <property type="project" value="InterPro"/>
</dbReference>
<name>A0A384KJQ1_HALVD</name>
<evidence type="ECO:0000256" key="3">
    <source>
        <dbReference type="PROSITE-ProRule" id="PRU00284"/>
    </source>
</evidence>
<feature type="compositionally biased region" description="Basic and acidic residues" evidence="4">
    <location>
        <begin position="772"/>
        <end position="783"/>
    </location>
</feature>
<dbReference type="GO" id="GO:0016020">
    <property type="term" value="C:membrane"/>
    <property type="evidence" value="ECO:0007669"/>
    <property type="project" value="InterPro"/>
</dbReference>
<evidence type="ECO:0000256" key="5">
    <source>
        <dbReference type="SAM" id="Phobius"/>
    </source>
</evidence>
<dbReference type="GO" id="GO:0004888">
    <property type="term" value="F:transmembrane signaling receptor activity"/>
    <property type="evidence" value="ECO:0007669"/>
    <property type="project" value="InterPro"/>
</dbReference>
<reference evidence="9" key="1">
    <citation type="submission" date="2012-11" db="EMBL/GenBank/DDBJ databases">
        <authorList>
            <person name="Becker E.A."/>
            <person name="Seitzer P."/>
            <person name="Tritt A."/>
            <person name="Larsen D."/>
            <person name="Yao A."/>
            <person name="Wu D."/>
            <person name="Darling A."/>
            <person name="Eisen J.A."/>
            <person name="Facciotti M.T."/>
        </authorList>
    </citation>
    <scope>NUCLEOTIDE SEQUENCE [LARGE SCALE GENOMIC DNA]</scope>
    <source>
        <strain evidence="9">ATCC 29605 / DSM 3757 / JCM 8879 / NBRC 14742 / NCIMB 2012 / VKM B-1768 / DS2</strain>
    </source>
</reference>
<dbReference type="InterPro" id="IPR004089">
    <property type="entry name" value="MCPsignal_dom"/>
</dbReference>
<dbReference type="PANTHER" id="PTHR32089:SF112">
    <property type="entry name" value="LYSOZYME-LIKE PROTEIN-RELATED"/>
    <property type="match status" value="1"/>
</dbReference>
<feature type="compositionally biased region" description="Acidic residues" evidence="4">
    <location>
        <begin position="807"/>
        <end position="818"/>
    </location>
</feature>
<keyword evidence="5" id="KW-0472">Membrane</keyword>
<dbReference type="PRINTS" id="PR00260">
    <property type="entry name" value="CHEMTRNSDUCR"/>
</dbReference>
<accession>A0A384KJQ1</accession>
<feature type="region of interest" description="Disordered" evidence="4">
    <location>
        <begin position="484"/>
        <end position="555"/>
    </location>
</feature>
<dbReference type="OrthoDB" id="8523at2157"/>
<keyword evidence="5" id="KW-0812">Transmembrane</keyword>
<dbReference type="Gene3D" id="1.10.287.950">
    <property type="entry name" value="Methyl-accepting chemotaxis protein"/>
    <property type="match status" value="1"/>
</dbReference>
<feature type="domain" description="HAMP" evidence="7">
    <location>
        <begin position="423"/>
        <end position="468"/>
    </location>
</feature>
<feature type="domain" description="HAMP" evidence="7">
    <location>
        <begin position="323"/>
        <end position="376"/>
    </location>
</feature>
<dbReference type="InterPro" id="IPR004090">
    <property type="entry name" value="Chemotax_Me-accpt_rcpt"/>
</dbReference>
<dbReference type="Pfam" id="PF00672">
    <property type="entry name" value="HAMP"/>
    <property type="match status" value="2"/>
</dbReference>
<feature type="transmembrane region" description="Helical" evidence="5">
    <location>
        <begin position="23"/>
        <end position="47"/>
    </location>
</feature>
<evidence type="ECO:0000256" key="1">
    <source>
        <dbReference type="ARBA" id="ARBA00023224"/>
    </source>
</evidence>
<evidence type="ECO:0000259" key="7">
    <source>
        <dbReference type="PROSITE" id="PS50885"/>
    </source>
</evidence>
<keyword evidence="1 3" id="KW-0807">Transducer</keyword>
<dbReference type="InterPro" id="IPR003660">
    <property type="entry name" value="HAMP_dom"/>
</dbReference>
<dbReference type="Gene3D" id="3.30.450.20">
    <property type="entry name" value="PAS domain"/>
    <property type="match status" value="2"/>
</dbReference>
<dbReference type="RefSeq" id="WP_004044377.1">
    <property type="nucleotide sequence ID" value="NC_013967.1"/>
</dbReference>
<evidence type="ECO:0000259" key="6">
    <source>
        <dbReference type="PROSITE" id="PS50111"/>
    </source>
</evidence>